<dbReference type="EMBL" id="FRAC01000021">
    <property type="protein sequence ID" value="SHL00164.1"/>
    <property type="molecule type" value="Genomic_DNA"/>
</dbReference>
<comment type="similarity">
    <text evidence="1 4">Belongs to the bacterial solute-binding protein 9 family.</text>
</comment>
<name>A0A1M6X2L2_9FIRM</name>
<evidence type="ECO:0000313" key="7">
    <source>
        <dbReference type="EMBL" id="SHL00164.1"/>
    </source>
</evidence>
<reference evidence="7 8" key="1">
    <citation type="submission" date="2016-11" db="EMBL/GenBank/DDBJ databases">
        <authorList>
            <person name="Jaros S."/>
            <person name="Januszkiewicz K."/>
            <person name="Wedrychowicz H."/>
        </authorList>
    </citation>
    <scope>NUCLEOTIDE SEQUENCE [LARGE SCALE GENOMIC DNA]</scope>
    <source>
        <strain evidence="7 8">DSM 15929</strain>
    </source>
</reference>
<dbReference type="OrthoDB" id="9810636at2"/>
<dbReference type="GO" id="GO:0030001">
    <property type="term" value="P:metal ion transport"/>
    <property type="evidence" value="ECO:0007669"/>
    <property type="project" value="InterPro"/>
</dbReference>
<evidence type="ECO:0000256" key="1">
    <source>
        <dbReference type="ARBA" id="ARBA00011028"/>
    </source>
</evidence>
<dbReference type="CDD" id="cd01017">
    <property type="entry name" value="AdcA"/>
    <property type="match status" value="1"/>
</dbReference>
<dbReference type="PANTHER" id="PTHR42953:SF3">
    <property type="entry name" value="HIGH-AFFINITY ZINC UPTAKE SYSTEM PROTEIN ZNUA"/>
    <property type="match status" value="1"/>
</dbReference>
<protein>
    <submittedName>
        <fullName evidence="7">Zinc transport system substrate-binding protein</fullName>
    </submittedName>
</protein>
<organism evidence="7 8">
    <name type="scientific">Anaerocolumna jejuensis DSM 15929</name>
    <dbReference type="NCBI Taxonomy" id="1121322"/>
    <lineage>
        <taxon>Bacteria</taxon>
        <taxon>Bacillati</taxon>
        <taxon>Bacillota</taxon>
        <taxon>Clostridia</taxon>
        <taxon>Lachnospirales</taxon>
        <taxon>Lachnospiraceae</taxon>
        <taxon>Anaerocolumna</taxon>
    </lineage>
</organism>
<feature type="chain" id="PRO_5012974741" evidence="6">
    <location>
        <begin position="29"/>
        <end position="332"/>
    </location>
</feature>
<dbReference type="PANTHER" id="PTHR42953">
    <property type="entry name" value="HIGH-AFFINITY ZINC UPTAKE SYSTEM PROTEIN ZNUA-RELATED"/>
    <property type="match status" value="1"/>
</dbReference>
<dbReference type="Gene3D" id="3.40.50.1980">
    <property type="entry name" value="Nitrogenase molybdenum iron protein domain"/>
    <property type="match status" value="2"/>
</dbReference>
<dbReference type="InterPro" id="IPR006128">
    <property type="entry name" value="Lipoprotein_PsaA-like"/>
</dbReference>
<dbReference type="InterPro" id="IPR050492">
    <property type="entry name" value="Bact_metal-bind_prot9"/>
</dbReference>
<keyword evidence="8" id="KW-1185">Reference proteome</keyword>
<evidence type="ECO:0000256" key="6">
    <source>
        <dbReference type="SAM" id="SignalP"/>
    </source>
</evidence>
<keyword evidence="3 6" id="KW-0732">Signal</keyword>
<gene>
    <name evidence="7" type="ORF">SAMN02745136_03860</name>
</gene>
<evidence type="ECO:0000256" key="4">
    <source>
        <dbReference type="RuleBase" id="RU003512"/>
    </source>
</evidence>
<evidence type="ECO:0000313" key="8">
    <source>
        <dbReference type="Proteomes" id="UP000184386"/>
    </source>
</evidence>
<proteinExistence type="inferred from homology"/>
<dbReference type="PRINTS" id="PR00690">
    <property type="entry name" value="ADHESNFAMILY"/>
</dbReference>
<dbReference type="GO" id="GO:0007155">
    <property type="term" value="P:cell adhesion"/>
    <property type="evidence" value="ECO:0007669"/>
    <property type="project" value="InterPro"/>
</dbReference>
<keyword evidence="2 4" id="KW-0813">Transport</keyword>
<feature type="signal peptide" evidence="6">
    <location>
        <begin position="1"/>
        <end position="28"/>
    </location>
</feature>
<dbReference type="RefSeq" id="WP_073278480.1">
    <property type="nucleotide sequence ID" value="NZ_FRAC01000021.1"/>
</dbReference>
<evidence type="ECO:0000256" key="2">
    <source>
        <dbReference type="ARBA" id="ARBA00022448"/>
    </source>
</evidence>
<feature type="compositionally biased region" description="Basic and acidic residues" evidence="5">
    <location>
        <begin position="41"/>
        <end position="52"/>
    </location>
</feature>
<evidence type="ECO:0000256" key="5">
    <source>
        <dbReference type="SAM" id="MobiDB-lite"/>
    </source>
</evidence>
<dbReference type="GO" id="GO:0046872">
    <property type="term" value="F:metal ion binding"/>
    <property type="evidence" value="ECO:0007669"/>
    <property type="project" value="InterPro"/>
</dbReference>
<evidence type="ECO:0000256" key="3">
    <source>
        <dbReference type="ARBA" id="ARBA00022729"/>
    </source>
</evidence>
<dbReference type="PRINTS" id="PR00691">
    <property type="entry name" value="ADHESINB"/>
</dbReference>
<sequence length="332" mass="36348">MRKYISLIAAVMLAVVFIAGCSNKNTNANDSQVSPAADNSDTAKDTQDKQDTGKTSGTEQGDGKLKVAASFYAMYDLAEKVGGDKVIVTDMVPAGIEPHDWEPAASDLANLEEADVFIYNGAGMEHWVDTVLDSLGNKKLIKVEASSGISLLEGDGKEETYDPHVWLNPEYAKEEMKSIRDAFVKADPDNEAYYNSNYDTYAAKFDELDKKYKESLTGLQNKDIIVAHEAFGYLCKAYGLNQVAIEGLSPDSEPDPAKMEEIIKFAKDNKVKVIFFEELVSPKVAETIANEVGVRTDVLNPLEGLSDEDIKNGADYISVMETNLNSLLKALQ</sequence>
<dbReference type="PROSITE" id="PS51257">
    <property type="entry name" value="PROKAR_LIPOPROTEIN"/>
    <property type="match status" value="1"/>
</dbReference>
<accession>A0A1M6X2L2</accession>
<dbReference type="SUPFAM" id="SSF53807">
    <property type="entry name" value="Helical backbone' metal receptor"/>
    <property type="match status" value="1"/>
</dbReference>
<dbReference type="Pfam" id="PF01297">
    <property type="entry name" value="ZnuA"/>
    <property type="match status" value="1"/>
</dbReference>
<dbReference type="InterPro" id="IPR006127">
    <property type="entry name" value="ZnuA-like"/>
</dbReference>
<feature type="region of interest" description="Disordered" evidence="5">
    <location>
        <begin position="28"/>
        <end position="61"/>
    </location>
</feature>
<dbReference type="AlphaFoldDB" id="A0A1M6X2L2"/>
<dbReference type="STRING" id="1121322.SAMN02745136_03860"/>
<dbReference type="InterPro" id="IPR006129">
    <property type="entry name" value="AdhesinB"/>
</dbReference>
<dbReference type="Proteomes" id="UP000184386">
    <property type="component" value="Unassembled WGS sequence"/>
</dbReference>
<feature type="compositionally biased region" description="Polar residues" evidence="5">
    <location>
        <begin position="28"/>
        <end position="40"/>
    </location>
</feature>